<organism evidence="2 3">
    <name type="scientific">Plakobranchus ocellatus</name>
    <dbReference type="NCBI Taxonomy" id="259542"/>
    <lineage>
        <taxon>Eukaryota</taxon>
        <taxon>Metazoa</taxon>
        <taxon>Spiralia</taxon>
        <taxon>Lophotrochozoa</taxon>
        <taxon>Mollusca</taxon>
        <taxon>Gastropoda</taxon>
        <taxon>Heterobranchia</taxon>
        <taxon>Euthyneura</taxon>
        <taxon>Panpulmonata</taxon>
        <taxon>Sacoglossa</taxon>
        <taxon>Placobranchoidea</taxon>
        <taxon>Plakobranchidae</taxon>
        <taxon>Plakobranchus</taxon>
    </lineage>
</organism>
<dbReference type="AlphaFoldDB" id="A0AAV4CI27"/>
<feature type="transmembrane region" description="Helical" evidence="1">
    <location>
        <begin position="49"/>
        <end position="69"/>
    </location>
</feature>
<dbReference type="EMBL" id="BLXT01006309">
    <property type="protein sequence ID" value="GFO30962.1"/>
    <property type="molecule type" value="Genomic_DNA"/>
</dbReference>
<gene>
    <name evidence="2" type="ORF">PoB_005746700</name>
</gene>
<feature type="transmembrane region" description="Helical" evidence="1">
    <location>
        <begin position="392"/>
        <end position="411"/>
    </location>
</feature>
<feature type="transmembrane region" description="Helical" evidence="1">
    <location>
        <begin position="89"/>
        <end position="110"/>
    </location>
</feature>
<proteinExistence type="predicted"/>
<accession>A0AAV4CI27</accession>
<name>A0AAV4CI27_9GAST</name>
<reference evidence="2 3" key="1">
    <citation type="journal article" date="2021" name="Elife">
        <title>Chloroplast acquisition without the gene transfer in kleptoplastic sea slugs, Plakobranchus ocellatus.</title>
        <authorList>
            <person name="Maeda T."/>
            <person name="Takahashi S."/>
            <person name="Yoshida T."/>
            <person name="Shimamura S."/>
            <person name="Takaki Y."/>
            <person name="Nagai Y."/>
            <person name="Toyoda A."/>
            <person name="Suzuki Y."/>
            <person name="Arimoto A."/>
            <person name="Ishii H."/>
            <person name="Satoh N."/>
            <person name="Nishiyama T."/>
            <person name="Hasebe M."/>
            <person name="Maruyama T."/>
            <person name="Minagawa J."/>
            <person name="Obokata J."/>
            <person name="Shigenobu S."/>
        </authorList>
    </citation>
    <scope>NUCLEOTIDE SEQUENCE [LARGE SCALE GENOMIC DNA]</scope>
</reference>
<dbReference type="Proteomes" id="UP000735302">
    <property type="component" value="Unassembled WGS sequence"/>
</dbReference>
<comment type="caution">
    <text evidence="2">The sequence shown here is derived from an EMBL/GenBank/DDBJ whole genome shotgun (WGS) entry which is preliminary data.</text>
</comment>
<evidence type="ECO:0000313" key="2">
    <source>
        <dbReference type="EMBL" id="GFO30962.1"/>
    </source>
</evidence>
<keyword evidence="3" id="KW-1185">Reference proteome</keyword>
<evidence type="ECO:0000256" key="1">
    <source>
        <dbReference type="SAM" id="Phobius"/>
    </source>
</evidence>
<protein>
    <recommendedName>
        <fullName evidence="4">G-protein coupled receptors family 1 profile domain-containing protein</fullName>
    </recommendedName>
</protein>
<evidence type="ECO:0008006" key="4">
    <source>
        <dbReference type="Google" id="ProtNLM"/>
    </source>
</evidence>
<sequence length="424" mass="46451">MDDLNIGWKTFTTVIILVFMLTSLSILFKIISLVGGIKQIPIGSKAREFNTVVCLAMVDVSLAVIIVVFQGRLPFQVLDPATCMATFQASVNLLSLTSLVYGAGFVLLAVECNKFKEQARVAPCPVMNSGGRIRIPVTLVSLSVSGVFWALSLTLAFSHAILGFQFDTKFCSSLQLSGVFPSTFYDLNFICLLLPICFALIAAVAYLLECSVMAFIPIKRKCATLITSASGFSPQDVAHRELDQPLPPIEKLSGKHSMLLPDSVIPPPFNLSPPCNNIDMPSQDGKLHHQEQTQQAQSMGTHITYAQLQQRVPTNPEKPILHTSAQMDQAALPKLPPRLGAYYVARGKAIIVSEIIAYCLCNIISIIIQLSYNLSENNTRFIQLYLVNTLDLMWLLLAMRGSVICFVRLASSTGNKVNPPKLTI</sequence>
<feature type="transmembrane region" description="Helical" evidence="1">
    <location>
        <begin position="137"/>
        <end position="164"/>
    </location>
</feature>
<feature type="transmembrane region" description="Helical" evidence="1">
    <location>
        <begin position="184"/>
        <end position="208"/>
    </location>
</feature>
<feature type="transmembrane region" description="Helical" evidence="1">
    <location>
        <begin position="6"/>
        <end position="28"/>
    </location>
</feature>
<keyword evidence="1" id="KW-1133">Transmembrane helix</keyword>
<evidence type="ECO:0000313" key="3">
    <source>
        <dbReference type="Proteomes" id="UP000735302"/>
    </source>
</evidence>
<keyword evidence="1" id="KW-0812">Transmembrane</keyword>
<feature type="transmembrane region" description="Helical" evidence="1">
    <location>
        <begin position="355"/>
        <end position="372"/>
    </location>
</feature>
<keyword evidence="1" id="KW-0472">Membrane</keyword>